<comment type="caution">
    <text evidence="1">The sequence shown here is derived from an EMBL/GenBank/DDBJ whole genome shotgun (WGS) entry which is preliminary data.</text>
</comment>
<gene>
    <name evidence="1" type="ORF">Y1Q_0009530</name>
</gene>
<organism evidence="1 2">
    <name type="scientific">Alligator mississippiensis</name>
    <name type="common">American alligator</name>
    <dbReference type="NCBI Taxonomy" id="8496"/>
    <lineage>
        <taxon>Eukaryota</taxon>
        <taxon>Metazoa</taxon>
        <taxon>Chordata</taxon>
        <taxon>Craniata</taxon>
        <taxon>Vertebrata</taxon>
        <taxon>Euteleostomi</taxon>
        <taxon>Archelosauria</taxon>
        <taxon>Archosauria</taxon>
        <taxon>Crocodylia</taxon>
        <taxon>Alligatoridae</taxon>
        <taxon>Alligatorinae</taxon>
        <taxon>Alligator</taxon>
    </lineage>
</organism>
<sequence>MEEAVGPKHTAGQKGIRLLNDWGRDRIKKGASGICSPQSQAALSFSRPGHFCTWGKARLLKTPPQHSSSFRE</sequence>
<protein>
    <submittedName>
        <fullName evidence="1">Uncharacterized protein</fullName>
    </submittedName>
</protein>
<proteinExistence type="predicted"/>
<evidence type="ECO:0000313" key="2">
    <source>
        <dbReference type="Proteomes" id="UP000050525"/>
    </source>
</evidence>
<name>A0A151NUF5_ALLMI</name>
<evidence type="ECO:0000313" key="1">
    <source>
        <dbReference type="EMBL" id="KYO40496.1"/>
    </source>
</evidence>
<dbReference type="EMBL" id="AKHW03001922">
    <property type="protein sequence ID" value="KYO40496.1"/>
    <property type="molecule type" value="Genomic_DNA"/>
</dbReference>
<reference evidence="1 2" key="1">
    <citation type="journal article" date="2012" name="Genome Biol.">
        <title>Sequencing three crocodilian genomes to illuminate the evolution of archosaurs and amniotes.</title>
        <authorList>
            <person name="St John J.A."/>
            <person name="Braun E.L."/>
            <person name="Isberg S.R."/>
            <person name="Miles L.G."/>
            <person name="Chong A.Y."/>
            <person name="Gongora J."/>
            <person name="Dalzell P."/>
            <person name="Moran C."/>
            <person name="Bed'hom B."/>
            <person name="Abzhanov A."/>
            <person name="Burgess S.C."/>
            <person name="Cooksey A.M."/>
            <person name="Castoe T.A."/>
            <person name="Crawford N.G."/>
            <person name="Densmore L.D."/>
            <person name="Drew J.C."/>
            <person name="Edwards S.V."/>
            <person name="Faircloth B.C."/>
            <person name="Fujita M.K."/>
            <person name="Greenwold M.J."/>
            <person name="Hoffmann F.G."/>
            <person name="Howard J.M."/>
            <person name="Iguchi T."/>
            <person name="Janes D.E."/>
            <person name="Khan S.Y."/>
            <person name="Kohno S."/>
            <person name="de Koning A.J."/>
            <person name="Lance S.L."/>
            <person name="McCarthy F.M."/>
            <person name="McCormack J.E."/>
            <person name="Merchant M.E."/>
            <person name="Peterson D.G."/>
            <person name="Pollock D.D."/>
            <person name="Pourmand N."/>
            <person name="Raney B.J."/>
            <person name="Roessler K.A."/>
            <person name="Sanford J.R."/>
            <person name="Sawyer R.H."/>
            <person name="Schmidt C.J."/>
            <person name="Triplett E.W."/>
            <person name="Tuberville T.D."/>
            <person name="Venegas-Anaya M."/>
            <person name="Howard J.T."/>
            <person name="Jarvis E.D."/>
            <person name="Guillette L.J.Jr."/>
            <person name="Glenn T.C."/>
            <person name="Green R.E."/>
            <person name="Ray D.A."/>
        </authorList>
    </citation>
    <scope>NUCLEOTIDE SEQUENCE [LARGE SCALE GENOMIC DNA]</scope>
    <source>
        <strain evidence="1">KSC_2009_1</strain>
    </source>
</reference>
<dbReference type="Proteomes" id="UP000050525">
    <property type="component" value="Unassembled WGS sequence"/>
</dbReference>
<keyword evidence="2" id="KW-1185">Reference proteome</keyword>
<dbReference type="AlphaFoldDB" id="A0A151NUF5"/>
<accession>A0A151NUF5</accession>